<dbReference type="Pfam" id="PF14307">
    <property type="entry name" value="Glyco_tran_WbsX"/>
    <property type="match status" value="1"/>
</dbReference>
<dbReference type="Gene3D" id="3.20.20.80">
    <property type="entry name" value="Glycosidases"/>
    <property type="match status" value="1"/>
</dbReference>
<keyword evidence="2" id="KW-1185">Reference proteome</keyword>
<evidence type="ECO:0000313" key="1">
    <source>
        <dbReference type="EMBL" id="ABK99713.1"/>
    </source>
</evidence>
<dbReference type="OrthoDB" id="8666056at2"/>
<dbReference type="PANTHER" id="PTHR41244">
    <property type="entry name" value="RHAMNAN SYNTHESIS F"/>
    <property type="match status" value="1"/>
</dbReference>
<dbReference type="EMBL" id="CP000482">
    <property type="protein sequence ID" value="ABK99713.1"/>
    <property type="molecule type" value="Genomic_DNA"/>
</dbReference>
<accession>A1AQU3</accession>
<organism evidence="1 2">
    <name type="scientific">Pelobacter propionicus (strain DSM 2379 / NBRC 103807 / OttBd1)</name>
    <dbReference type="NCBI Taxonomy" id="338966"/>
    <lineage>
        <taxon>Bacteria</taxon>
        <taxon>Pseudomonadati</taxon>
        <taxon>Thermodesulfobacteriota</taxon>
        <taxon>Desulfuromonadia</taxon>
        <taxon>Desulfuromonadales</taxon>
        <taxon>Desulfuromonadaceae</taxon>
        <taxon>Pelobacter</taxon>
    </lineage>
</organism>
<proteinExistence type="predicted"/>
<dbReference type="InterPro" id="IPR032719">
    <property type="entry name" value="WbsX"/>
</dbReference>
<dbReference type="CDD" id="cd11579">
    <property type="entry name" value="Glyco_tran_WbsX"/>
    <property type="match status" value="1"/>
</dbReference>
<dbReference type="STRING" id="338966.Ppro_2105"/>
<evidence type="ECO:0000313" key="2">
    <source>
        <dbReference type="Proteomes" id="UP000006732"/>
    </source>
</evidence>
<dbReference type="KEGG" id="ppd:Ppro_2105"/>
<reference evidence="1 2" key="1">
    <citation type="submission" date="2006-10" db="EMBL/GenBank/DDBJ databases">
        <title>Complete sequence of chromosome of Pelobacter propionicus DSM 2379.</title>
        <authorList>
            <consortium name="US DOE Joint Genome Institute"/>
            <person name="Copeland A."/>
            <person name="Lucas S."/>
            <person name="Lapidus A."/>
            <person name="Barry K."/>
            <person name="Detter J.C."/>
            <person name="Glavina del Rio T."/>
            <person name="Hammon N."/>
            <person name="Israni S."/>
            <person name="Dalin E."/>
            <person name="Tice H."/>
            <person name="Pitluck S."/>
            <person name="Saunders E."/>
            <person name="Brettin T."/>
            <person name="Bruce D."/>
            <person name="Han C."/>
            <person name="Tapia R."/>
            <person name="Schmutz J."/>
            <person name="Larimer F."/>
            <person name="Land M."/>
            <person name="Hauser L."/>
            <person name="Kyrpides N."/>
            <person name="Kim E."/>
            <person name="Lovley D."/>
            <person name="Richardson P."/>
        </authorList>
    </citation>
    <scope>NUCLEOTIDE SEQUENCE [LARGE SCALE GENOMIC DNA]</scope>
    <source>
        <strain evidence="2">DSM 2379 / NBRC 103807 / OttBd1</strain>
    </source>
</reference>
<dbReference type="PANTHER" id="PTHR41244:SF1">
    <property type="entry name" value="GLYCOSYLTRANSFERASE"/>
    <property type="match status" value="1"/>
</dbReference>
<protein>
    <submittedName>
        <fullName evidence="1">Polysaccharide biosynthesis protein</fullName>
    </submittedName>
</protein>
<dbReference type="RefSeq" id="WP_011735979.1">
    <property type="nucleotide sequence ID" value="NC_008609.1"/>
</dbReference>
<dbReference type="HOGENOM" id="CLU_038570_0_0_7"/>
<name>A1AQU3_PELPD</name>
<sequence length="363" mass="42335">MSTKARLIAFYLPQFHPIPENNAWWGTGFTEWTNVSKARPLFKGHYQPHLPADLGFYDLRLPEARIAQAELAREYGIHGFCYYHYWFNGRRILERPFTEVLASGNPDFPFCLCWANENWTRTWDGGADNILLRQRYSDEDDLAHIHSLLPALRDSRYIRIKGKALILVYRTEILPDPKRTVDIWRSEACKAGAGDLYLVRVESFTSGMEPASIGFDAAVEFAPDWHNKGNITQRGLFSKLMTYLGLKSMNCLKHQIYEYSSLVDAMLGKELPTYPFYRCVCPSFDNSPRRKTDSVVFHNSTPELYFRWLNEVVEWTSCNHSPEERLVFVNAWNEWGEGNHLEPDLRWGKQYLEKTRQAINRCN</sequence>
<dbReference type="AlphaFoldDB" id="A1AQU3"/>
<dbReference type="eggNOG" id="COG1216">
    <property type="taxonomic scope" value="Bacteria"/>
</dbReference>
<gene>
    <name evidence="1" type="ordered locus">Ppro_2105</name>
</gene>
<dbReference type="Proteomes" id="UP000006732">
    <property type="component" value="Chromosome"/>
</dbReference>